<proteinExistence type="predicted"/>
<name>A0A2P2PQU7_RHIMU</name>
<keyword evidence="1" id="KW-1133">Transmembrane helix</keyword>
<keyword evidence="1" id="KW-0472">Membrane</keyword>
<evidence type="ECO:0000313" key="2">
    <source>
        <dbReference type="EMBL" id="MBX57106.1"/>
    </source>
</evidence>
<dbReference type="EMBL" id="GGEC01076622">
    <property type="protein sequence ID" value="MBX57106.1"/>
    <property type="molecule type" value="Transcribed_RNA"/>
</dbReference>
<evidence type="ECO:0000256" key="1">
    <source>
        <dbReference type="SAM" id="Phobius"/>
    </source>
</evidence>
<keyword evidence="1" id="KW-0812">Transmembrane</keyword>
<sequence length="87" mass="10482">MFDHKNMEILLPKHKLKIKKSIYNITSQYHVCKISEPSNSRKTTMLEWIGRRTRVLNYLSLPFLLSIIYPHFPLKIKSNFLILKFIY</sequence>
<protein>
    <submittedName>
        <fullName evidence="2">Uncharacterized protein</fullName>
    </submittedName>
</protein>
<feature type="transmembrane region" description="Helical" evidence="1">
    <location>
        <begin position="55"/>
        <end position="72"/>
    </location>
</feature>
<accession>A0A2P2PQU7</accession>
<reference evidence="2" key="1">
    <citation type="submission" date="2018-02" db="EMBL/GenBank/DDBJ databases">
        <title>Rhizophora mucronata_Transcriptome.</title>
        <authorList>
            <person name="Meera S.P."/>
            <person name="Sreeshan A."/>
            <person name="Augustine A."/>
        </authorList>
    </citation>
    <scope>NUCLEOTIDE SEQUENCE</scope>
    <source>
        <tissue evidence="2">Leaf</tissue>
    </source>
</reference>
<dbReference type="AlphaFoldDB" id="A0A2P2PQU7"/>
<organism evidence="2">
    <name type="scientific">Rhizophora mucronata</name>
    <name type="common">Asiatic mangrove</name>
    <dbReference type="NCBI Taxonomy" id="61149"/>
    <lineage>
        <taxon>Eukaryota</taxon>
        <taxon>Viridiplantae</taxon>
        <taxon>Streptophyta</taxon>
        <taxon>Embryophyta</taxon>
        <taxon>Tracheophyta</taxon>
        <taxon>Spermatophyta</taxon>
        <taxon>Magnoliopsida</taxon>
        <taxon>eudicotyledons</taxon>
        <taxon>Gunneridae</taxon>
        <taxon>Pentapetalae</taxon>
        <taxon>rosids</taxon>
        <taxon>fabids</taxon>
        <taxon>Malpighiales</taxon>
        <taxon>Rhizophoraceae</taxon>
        <taxon>Rhizophora</taxon>
    </lineage>
</organism>